<name>A0A0C2X4R7_AMAMK</name>
<dbReference type="Proteomes" id="UP000054549">
    <property type="component" value="Unassembled WGS sequence"/>
</dbReference>
<reference evidence="1 2" key="1">
    <citation type="submission" date="2014-04" db="EMBL/GenBank/DDBJ databases">
        <title>Evolutionary Origins and Diversification of the Mycorrhizal Mutualists.</title>
        <authorList>
            <consortium name="DOE Joint Genome Institute"/>
            <consortium name="Mycorrhizal Genomics Consortium"/>
            <person name="Kohler A."/>
            <person name="Kuo A."/>
            <person name="Nagy L.G."/>
            <person name="Floudas D."/>
            <person name="Copeland A."/>
            <person name="Barry K.W."/>
            <person name="Cichocki N."/>
            <person name="Veneault-Fourrey C."/>
            <person name="LaButti K."/>
            <person name="Lindquist E.A."/>
            <person name="Lipzen A."/>
            <person name="Lundell T."/>
            <person name="Morin E."/>
            <person name="Murat C."/>
            <person name="Riley R."/>
            <person name="Ohm R."/>
            <person name="Sun H."/>
            <person name="Tunlid A."/>
            <person name="Henrissat B."/>
            <person name="Grigoriev I.V."/>
            <person name="Hibbett D.S."/>
            <person name="Martin F."/>
        </authorList>
    </citation>
    <scope>NUCLEOTIDE SEQUENCE [LARGE SCALE GENOMIC DNA]</scope>
    <source>
        <strain evidence="1 2">Koide BX008</strain>
    </source>
</reference>
<organism evidence="1 2">
    <name type="scientific">Amanita muscaria (strain Koide BX008)</name>
    <dbReference type="NCBI Taxonomy" id="946122"/>
    <lineage>
        <taxon>Eukaryota</taxon>
        <taxon>Fungi</taxon>
        <taxon>Dikarya</taxon>
        <taxon>Basidiomycota</taxon>
        <taxon>Agaricomycotina</taxon>
        <taxon>Agaricomycetes</taxon>
        <taxon>Agaricomycetidae</taxon>
        <taxon>Agaricales</taxon>
        <taxon>Pluteineae</taxon>
        <taxon>Amanitaceae</taxon>
        <taxon>Amanita</taxon>
    </lineage>
</organism>
<dbReference type="HOGENOM" id="CLU_2026128_0_0_1"/>
<gene>
    <name evidence="1" type="ORF">M378DRAFT_1054207</name>
</gene>
<keyword evidence="2" id="KW-1185">Reference proteome</keyword>
<dbReference type="AlphaFoldDB" id="A0A0C2X4R7"/>
<accession>A0A0C2X4R7</accession>
<dbReference type="OrthoDB" id="3638488at2759"/>
<evidence type="ECO:0000313" key="2">
    <source>
        <dbReference type="Proteomes" id="UP000054549"/>
    </source>
</evidence>
<dbReference type="InParanoid" id="A0A0C2X4R7"/>
<dbReference type="STRING" id="946122.A0A0C2X4R7"/>
<evidence type="ECO:0000313" key="1">
    <source>
        <dbReference type="EMBL" id="KIL69262.1"/>
    </source>
</evidence>
<sequence length="122" mass="13789">MIRKKLSRSICYLWRLADTSQSVQFGGKVFIIGVDWGDRRLTVQEIKNHSFFFGALNTPNRTSLVPRLQSITDTSYFPTEDLLSSVSSHSEKAEAMEKDLAFLGYVAIPHSPRATLTFDALF</sequence>
<dbReference type="EMBL" id="KN818226">
    <property type="protein sequence ID" value="KIL69262.1"/>
    <property type="molecule type" value="Genomic_DNA"/>
</dbReference>
<protein>
    <submittedName>
        <fullName evidence="1">Uncharacterized protein</fullName>
    </submittedName>
</protein>
<proteinExistence type="predicted"/>